<proteinExistence type="predicted"/>
<dbReference type="Pfam" id="PF13456">
    <property type="entry name" value="RVT_3"/>
    <property type="match status" value="1"/>
</dbReference>
<dbReference type="Pfam" id="PF13966">
    <property type="entry name" value="zf-RVT"/>
    <property type="match status" value="1"/>
</dbReference>
<dbReference type="InterPro" id="IPR044730">
    <property type="entry name" value="RNase_H-like_dom_plant"/>
</dbReference>
<dbReference type="GO" id="GO:0003676">
    <property type="term" value="F:nucleic acid binding"/>
    <property type="evidence" value="ECO:0007669"/>
    <property type="project" value="InterPro"/>
</dbReference>
<accession>A0AA39W5G8</accession>
<dbReference type="PANTHER" id="PTHR47074:SF11">
    <property type="entry name" value="REVERSE TRANSCRIPTASE-LIKE PROTEIN"/>
    <property type="match status" value="1"/>
</dbReference>
<reference evidence="3" key="2">
    <citation type="submission" date="2023-06" db="EMBL/GenBank/DDBJ databases">
        <authorList>
            <person name="Swenson N.G."/>
            <person name="Wegrzyn J.L."/>
            <person name="Mcevoy S.L."/>
        </authorList>
    </citation>
    <scope>NUCLEOTIDE SEQUENCE</scope>
    <source>
        <strain evidence="3">NS2018</strain>
        <tissue evidence="3">Leaf</tissue>
    </source>
</reference>
<dbReference type="PANTHER" id="PTHR47074">
    <property type="entry name" value="BNAC02G40300D PROTEIN"/>
    <property type="match status" value="1"/>
</dbReference>
<dbReference type="SUPFAM" id="SSF53098">
    <property type="entry name" value="Ribonuclease H-like"/>
    <property type="match status" value="1"/>
</dbReference>
<dbReference type="GO" id="GO:0004523">
    <property type="term" value="F:RNA-DNA hybrid ribonuclease activity"/>
    <property type="evidence" value="ECO:0007669"/>
    <property type="project" value="InterPro"/>
</dbReference>
<keyword evidence="4" id="KW-1185">Reference proteome</keyword>
<gene>
    <name evidence="3" type="ORF">LWI29_003462</name>
</gene>
<dbReference type="AlphaFoldDB" id="A0AA39W5G8"/>
<evidence type="ECO:0000259" key="1">
    <source>
        <dbReference type="Pfam" id="PF13456"/>
    </source>
</evidence>
<evidence type="ECO:0000313" key="4">
    <source>
        <dbReference type="Proteomes" id="UP001168877"/>
    </source>
</evidence>
<evidence type="ECO:0000259" key="2">
    <source>
        <dbReference type="Pfam" id="PF13966"/>
    </source>
</evidence>
<reference evidence="3" key="1">
    <citation type="journal article" date="2022" name="Plant J.">
        <title>Strategies of tolerance reflected in two North American maple genomes.</title>
        <authorList>
            <person name="McEvoy S.L."/>
            <person name="Sezen U.U."/>
            <person name="Trouern-Trend A."/>
            <person name="McMahon S.M."/>
            <person name="Schaberg P.G."/>
            <person name="Yang J."/>
            <person name="Wegrzyn J.L."/>
            <person name="Swenson N.G."/>
        </authorList>
    </citation>
    <scope>NUCLEOTIDE SEQUENCE</scope>
    <source>
        <strain evidence="3">NS2018</strain>
    </source>
</reference>
<dbReference type="InterPro" id="IPR012337">
    <property type="entry name" value="RNaseH-like_sf"/>
</dbReference>
<dbReference type="EMBL" id="JAUESC010000002">
    <property type="protein sequence ID" value="KAK0603295.1"/>
    <property type="molecule type" value="Genomic_DNA"/>
</dbReference>
<sequence length="328" mass="36408">MMNKIAAAPSNTSQSRKWWKAIWNLCSPPKIKIFVWRACLNALPSLANLGVRNVVREIFCPKCGILPETVEHVLFWCKKAKQIWENTAFGELISSFHGLSTLDVLGGVFSIVTQHEFSYICVLIWCIWGNRNIEFHKGNSKTATDTVEWAHCFLSEFQGTHQALSPNESIIAAPPKIDWVPPPLGALKLNTDVAIRDGFPFIGLGAVIRDHNGDVLAAVSKPMIGLFNAEIGEFLALREGLLLAKRLNLVVNYAETDAVNVALNVNSDVCFINDAKFIVSDIKTLLKEVGNCLCQAISRVGNTLALDLASWVFSNRMEKTWLKNGLWS</sequence>
<name>A0AA39W5G8_ACESA</name>
<dbReference type="InterPro" id="IPR026960">
    <property type="entry name" value="RVT-Znf"/>
</dbReference>
<feature type="domain" description="RNase H type-1" evidence="1">
    <location>
        <begin position="203"/>
        <end position="311"/>
    </location>
</feature>
<dbReference type="InterPro" id="IPR002156">
    <property type="entry name" value="RNaseH_domain"/>
</dbReference>
<dbReference type="Proteomes" id="UP001168877">
    <property type="component" value="Unassembled WGS sequence"/>
</dbReference>
<evidence type="ECO:0000313" key="3">
    <source>
        <dbReference type="EMBL" id="KAK0603295.1"/>
    </source>
</evidence>
<evidence type="ECO:0008006" key="5">
    <source>
        <dbReference type="Google" id="ProtNLM"/>
    </source>
</evidence>
<dbReference type="InterPro" id="IPR052929">
    <property type="entry name" value="RNase_H-like_EbsB-rel"/>
</dbReference>
<feature type="domain" description="Reverse transcriptase zinc-binding" evidence="2">
    <location>
        <begin position="12"/>
        <end position="84"/>
    </location>
</feature>
<dbReference type="CDD" id="cd06222">
    <property type="entry name" value="RNase_H_like"/>
    <property type="match status" value="1"/>
</dbReference>
<comment type="caution">
    <text evidence="3">The sequence shown here is derived from an EMBL/GenBank/DDBJ whole genome shotgun (WGS) entry which is preliminary data.</text>
</comment>
<protein>
    <recommendedName>
        <fullName evidence="5">Reverse transcriptase zinc-binding domain-containing protein</fullName>
    </recommendedName>
</protein>
<organism evidence="3 4">
    <name type="scientific">Acer saccharum</name>
    <name type="common">Sugar maple</name>
    <dbReference type="NCBI Taxonomy" id="4024"/>
    <lineage>
        <taxon>Eukaryota</taxon>
        <taxon>Viridiplantae</taxon>
        <taxon>Streptophyta</taxon>
        <taxon>Embryophyta</taxon>
        <taxon>Tracheophyta</taxon>
        <taxon>Spermatophyta</taxon>
        <taxon>Magnoliopsida</taxon>
        <taxon>eudicotyledons</taxon>
        <taxon>Gunneridae</taxon>
        <taxon>Pentapetalae</taxon>
        <taxon>rosids</taxon>
        <taxon>malvids</taxon>
        <taxon>Sapindales</taxon>
        <taxon>Sapindaceae</taxon>
        <taxon>Hippocastanoideae</taxon>
        <taxon>Acereae</taxon>
        <taxon>Acer</taxon>
    </lineage>
</organism>